<accession>A0A017TCZ3</accession>
<evidence type="ECO:0000259" key="10">
    <source>
        <dbReference type="Pfam" id="PF01433"/>
    </source>
</evidence>
<evidence type="ECO:0000259" key="12">
    <source>
        <dbReference type="Pfam" id="PF17900"/>
    </source>
</evidence>
<sequence>MATMALMLAVAPACSGSNDITVAPRAAAPVAQRDVVAPPDLPSGRLPDTARPLHYALSLSIDPTKERFYGDVTIDLAIPAKTETIVLHGRDLTLAQAEVVLDGEAIQVRTGYRQAMGGKGSPEEIVLTLPRAVAPGQLQLHITYSAALEAGITGLYRVEHGGASYAFTHLEPTEARRVFPCFDEPGHRVPFDLKVTTPKGNVVVASTPEVDRTEPEDGRGATFTFAPTQAIPTYLLGFGVGPFEIVEGARQPVPLRVVTARGAGNLGQAALEATAAHLGFMAEYTAQPFPHPKLDLVAIPEFGFETSVSAGLMALREDLVLLDPAISGAVARKRMAEVVAGAVSRPWFADLVSAAWWDDQWLHDGFSRWMEVKLLDRSRPGLEAREASLREKDRVMGLDAFGEARAVRQPVTSTSEAKEALEPLMGVKASHVLEMVERWIGPELFRDGVRAYLKDHPRGVVTTADLLTSLGEASNRDVSAVVAPFLDRTGVPLVAASLTCESNRAPRVTLTQRRHGARPAEGVTEPPWTFPVCVAYEGGVKAGPACTLLEGTTGEVPLPEGRCPRWIYPNAAEGGYYRFSLPPAQLGALVAKARSLEVSARIGLVANTWALVKSGDVGVEVLLDLLGAMKGERHRLVVGQMIDTLQGVSDLLVDDGVRPGFQAFVSSLLLPLGRELGWEAQRADSDDQRLLRREVLEALLVLAEEPWVFTEAERRAAALLKGPRTLDGNAAAVAVALKASTRRAGEAQFRQLTTVLKKATTTEERRMILEAVGSFADPALLRTALDWTLTGGVTPQDGHTVFMAAAAWPGARPHLLSWMREHLPELKGKLADVAMVRRLGVLSAICDPENRAEAARFFGEALEDLEGAKHPLKQSLAAADLCIAARLREGPRLTKRLGSVSGRRLPR</sequence>
<reference evidence="13 14" key="1">
    <citation type="submission" date="2013-05" db="EMBL/GenBank/DDBJ databases">
        <title>Genome assembly of Chondromyces apiculatus DSM 436.</title>
        <authorList>
            <person name="Sharma G."/>
            <person name="Khatri I."/>
            <person name="Kaur C."/>
            <person name="Mayilraj S."/>
            <person name="Subramanian S."/>
        </authorList>
    </citation>
    <scope>NUCLEOTIDE SEQUENCE [LARGE SCALE GENOMIC DNA]</scope>
    <source>
        <strain evidence="13 14">DSM 436</strain>
    </source>
</reference>
<dbReference type="Gene3D" id="1.10.390.10">
    <property type="entry name" value="Neutral Protease Domain 2"/>
    <property type="match status" value="1"/>
</dbReference>
<dbReference type="InterPro" id="IPR042097">
    <property type="entry name" value="Aminopeptidase_N-like_N_sf"/>
</dbReference>
<dbReference type="InterPro" id="IPR001930">
    <property type="entry name" value="Peptidase_M1"/>
</dbReference>
<dbReference type="InterPro" id="IPR034016">
    <property type="entry name" value="M1_APN-typ"/>
</dbReference>
<evidence type="ECO:0000313" key="14">
    <source>
        <dbReference type="Proteomes" id="UP000019678"/>
    </source>
</evidence>
<dbReference type="SUPFAM" id="SSF63737">
    <property type="entry name" value="Leukotriene A4 hydrolase N-terminal domain"/>
    <property type="match status" value="1"/>
</dbReference>
<dbReference type="GO" id="GO:0016285">
    <property type="term" value="F:alanyl aminopeptidase activity"/>
    <property type="evidence" value="ECO:0007669"/>
    <property type="project" value="UniProtKB-EC"/>
</dbReference>
<evidence type="ECO:0000256" key="4">
    <source>
        <dbReference type="ARBA" id="ARBA00022670"/>
    </source>
</evidence>
<dbReference type="Pfam" id="PF17900">
    <property type="entry name" value="Peptidase_M1_N"/>
    <property type="match status" value="1"/>
</dbReference>
<evidence type="ECO:0000256" key="9">
    <source>
        <dbReference type="RuleBase" id="RU364040"/>
    </source>
</evidence>
<evidence type="ECO:0000256" key="2">
    <source>
        <dbReference type="ARBA" id="ARBA00010136"/>
    </source>
</evidence>
<name>A0A017TCZ3_9BACT</name>
<dbReference type="CDD" id="cd09601">
    <property type="entry name" value="M1_APN-Q_like"/>
    <property type="match status" value="1"/>
</dbReference>
<dbReference type="InterPro" id="IPR027268">
    <property type="entry name" value="Peptidase_M4/M1_CTD_sf"/>
</dbReference>
<dbReference type="GO" id="GO:0005615">
    <property type="term" value="C:extracellular space"/>
    <property type="evidence" value="ECO:0007669"/>
    <property type="project" value="TreeGrafter"/>
</dbReference>
<dbReference type="PANTHER" id="PTHR11533:SF174">
    <property type="entry name" value="PUROMYCIN-SENSITIVE AMINOPEPTIDASE-RELATED"/>
    <property type="match status" value="1"/>
</dbReference>
<dbReference type="AlphaFoldDB" id="A0A017TCZ3"/>
<dbReference type="GO" id="GO:0016020">
    <property type="term" value="C:membrane"/>
    <property type="evidence" value="ECO:0007669"/>
    <property type="project" value="TreeGrafter"/>
</dbReference>
<feature type="domain" description="Aminopeptidase N-like N-terminal" evidence="12">
    <location>
        <begin position="52"/>
        <end position="235"/>
    </location>
</feature>
<evidence type="ECO:0000313" key="13">
    <source>
        <dbReference type="EMBL" id="EYF06797.1"/>
    </source>
</evidence>
<dbReference type="STRING" id="1192034.CAP_1494"/>
<organism evidence="13 14">
    <name type="scientific">Chondromyces apiculatus DSM 436</name>
    <dbReference type="NCBI Taxonomy" id="1192034"/>
    <lineage>
        <taxon>Bacteria</taxon>
        <taxon>Pseudomonadati</taxon>
        <taxon>Myxococcota</taxon>
        <taxon>Polyangia</taxon>
        <taxon>Polyangiales</taxon>
        <taxon>Polyangiaceae</taxon>
        <taxon>Chondromyces</taxon>
    </lineage>
</organism>
<keyword evidence="8 9" id="KW-0482">Metalloprotease</keyword>
<evidence type="ECO:0000259" key="11">
    <source>
        <dbReference type="Pfam" id="PF11838"/>
    </source>
</evidence>
<dbReference type="EC" id="3.4.11.-" evidence="9"/>
<dbReference type="eggNOG" id="COG0308">
    <property type="taxonomic scope" value="Bacteria"/>
</dbReference>
<dbReference type="InterPro" id="IPR050344">
    <property type="entry name" value="Peptidase_M1_aminopeptidases"/>
</dbReference>
<evidence type="ECO:0000256" key="6">
    <source>
        <dbReference type="ARBA" id="ARBA00022801"/>
    </source>
</evidence>
<comment type="caution">
    <text evidence="13">The sequence shown here is derived from an EMBL/GenBank/DDBJ whole genome shotgun (WGS) entry which is preliminary data.</text>
</comment>
<evidence type="ECO:0000256" key="7">
    <source>
        <dbReference type="ARBA" id="ARBA00022833"/>
    </source>
</evidence>
<evidence type="ECO:0000256" key="1">
    <source>
        <dbReference type="ARBA" id="ARBA00000098"/>
    </source>
</evidence>
<dbReference type="GO" id="GO:0006508">
    <property type="term" value="P:proteolysis"/>
    <property type="evidence" value="ECO:0007669"/>
    <property type="project" value="UniProtKB-KW"/>
</dbReference>
<evidence type="ECO:0000256" key="8">
    <source>
        <dbReference type="ARBA" id="ARBA00023049"/>
    </source>
</evidence>
<dbReference type="Pfam" id="PF01433">
    <property type="entry name" value="Peptidase_M1"/>
    <property type="match status" value="1"/>
</dbReference>
<evidence type="ECO:0000256" key="5">
    <source>
        <dbReference type="ARBA" id="ARBA00022723"/>
    </source>
</evidence>
<keyword evidence="4 9" id="KW-0645">Protease</keyword>
<dbReference type="GO" id="GO:0043171">
    <property type="term" value="P:peptide catabolic process"/>
    <property type="evidence" value="ECO:0007669"/>
    <property type="project" value="TreeGrafter"/>
</dbReference>
<dbReference type="GO" id="GO:0042277">
    <property type="term" value="F:peptide binding"/>
    <property type="evidence" value="ECO:0007669"/>
    <property type="project" value="TreeGrafter"/>
</dbReference>
<comment type="cofactor">
    <cofactor evidence="9">
        <name>Zn(2+)</name>
        <dbReference type="ChEBI" id="CHEBI:29105"/>
    </cofactor>
    <text evidence="9">Binds 1 zinc ion per subunit.</text>
</comment>
<protein>
    <recommendedName>
        <fullName evidence="9">Aminopeptidase</fullName>
        <ecNumber evidence="9">3.4.11.-</ecNumber>
    </recommendedName>
</protein>
<gene>
    <name evidence="13" type="ORF">CAP_1494</name>
</gene>
<dbReference type="GO" id="GO:0005737">
    <property type="term" value="C:cytoplasm"/>
    <property type="evidence" value="ECO:0007669"/>
    <property type="project" value="TreeGrafter"/>
</dbReference>
<dbReference type="PANTHER" id="PTHR11533">
    <property type="entry name" value="PROTEASE M1 ZINC METALLOPROTEASE"/>
    <property type="match status" value="1"/>
</dbReference>
<feature type="domain" description="ERAP1-like C-terminal" evidence="11">
    <location>
        <begin position="566"/>
        <end position="878"/>
    </location>
</feature>
<dbReference type="Proteomes" id="UP000019678">
    <property type="component" value="Unassembled WGS sequence"/>
</dbReference>
<dbReference type="InterPro" id="IPR024571">
    <property type="entry name" value="ERAP1-like_C_dom"/>
</dbReference>
<keyword evidence="3 9" id="KW-0031">Aminopeptidase</keyword>
<dbReference type="EMBL" id="ASRX01000014">
    <property type="protein sequence ID" value="EYF06797.1"/>
    <property type="molecule type" value="Genomic_DNA"/>
</dbReference>
<dbReference type="InterPro" id="IPR014782">
    <property type="entry name" value="Peptidase_M1_dom"/>
</dbReference>
<dbReference type="Gene3D" id="1.25.50.20">
    <property type="match status" value="1"/>
</dbReference>
<dbReference type="InterPro" id="IPR045357">
    <property type="entry name" value="Aminopeptidase_N-like_N"/>
</dbReference>
<dbReference type="PRINTS" id="PR00756">
    <property type="entry name" value="ALADIPTASE"/>
</dbReference>
<evidence type="ECO:0000256" key="3">
    <source>
        <dbReference type="ARBA" id="ARBA00022438"/>
    </source>
</evidence>
<comment type="similarity">
    <text evidence="2 9">Belongs to the peptidase M1 family.</text>
</comment>
<dbReference type="Pfam" id="PF11838">
    <property type="entry name" value="ERAP1_C"/>
    <property type="match status" value="1"/>
</dbReference>
<feature type="domain" description="Peptidase M1 membrane alanine aminopeptidase" evidence="10">
    <location>
        <begin position="270"/>
        <end position="483"/>
    </location>
</feature>
<dbReference type="GO" id="GO:0008270">
    <property type="term" value="F:zinc ion binding"/>
    <property type="evidence" value="ECO:0007669"/>
    <property type="project" value="UniProtKB-UniRule"/>
</dbReference>
<dbReference type="GO" id="GO:0070006">
    <property type="term" value="F:metalloaminopeptidase activity"/>
    <property type="evidence" value="ECO:0007669"/>
    <property type="project" value="TreeGrafter"/>
</dbReference>
<keyword evidence="6 9" id="KW-0378">Hydrolase</keyword>
<dbReference type="SUPFAM" id="SSF55486">
    <property type="entry name" value="Metalloproteases ('zincins'), catalytic domain"/>
    <property type="match status" value="1"/>
</dbReference>
<keyword evidence="7 9" id="KW-0862">Zinc</keyword>
<keyword evidence="14" id="KW-1185">Reference proteome</keyword>
<proteinExistence type="inferred from homology"/>
<dbReference type="Gene3D" id="2.60.40.1730">
    <property type="entry name" value="tricorn interacting facor f3 domain"/>
    <property type="match status" value="1"/>
</dbReference>
<keyword evidence="5 9" id="KW-0479">Metal-binding</keyword>
<comment type="catalytic activity">
    <reaction evidence="1">
        <text>Release of an N-terminal amino acid, Xaa-|-Yaa- from a peptide, amide or arylamide. Xaa is preferably Ala, but may be most amino acids including Pro (slow action). When a terminal hydrophobic residue is followed by a prolyl residue, the two may be released as an intact Xaa-Pro dipeptide.</text>
        <dbReference type="EC" id="3.4.11.2"/>
    </reaction>
</comment>